<accession>A0A6I6MKW6</accession>
<organism evidence="1 2">
    <name type="scientific">Terricaulis silvestris</name>
    <dbReference type="NCBI Taxonomy" id="2686094"/>
    <lineage>
        <taxon>Bacteria</taxon>
        <taxon>Pseudomonadati</taxon>
        <taxon>Pseudomonadota</taxon>
        <taxon>Alphaproteobacteria</taxon>
        <taxon>Caulobacterales</taxon>
        <taxon>Caulobacteraceae</taxon>
        <taxon>Terricaulis</taxon>
    </lineage>
</organism>
<reference evidence="2" key="1">
    <citation type="submission" date="2019-12" db="EMBL/GenBank/DDBJ databases">
        <title>Complete genome of Terracaulis silvestris 0127_4.</title>
        <authorList>
            <person name="Vieira S."/>
            <person name="Riedel T."/>
            <person name="Sproer C."/>
            <person name="Pascual J."/>
            <person name="Boedeker C."/>
            <person name="Overmann J."/>
        </authorList>
    </citation>
    <scope>NUCLEOTIDE SEQUENCE [LARGE SCALE GENOMIC DNA]</scope>
    <source>
        <strain evidence="2">0127_4</strain>
    </source>
</reference>
<name>A0A6I6MKW6_9CAUL</name>
<dbReference type="KEGG" id="tsv:DSM104635_00619"/>
<evidence type="ECO:0000313" key="1">
    <source>
        <dbReference type="EMBL" id="QGZ93806.1"/>
    </source>
</evidence>
<gene>
    <name evidence="1" type="ORF">DSM104635_00619</name>
</gene>
<keyword evidence="2" id="KW-1185">Reference proteome</keyword>
<dbReference type="Proteomes" id="UP000431269">
    <property type="component" value="Chromosome"/>
</dbReference>
<dbReference type="AlphaFoldDB" id="A0A6I6MKW6"/>
<proteinExistence type="predicted"/>
<dbReference type="EMBL" id="CP047045">
    <property type="protein sequence ID" value="QGZ93806.1"/>
    <property type="molecule type" value="Genomic_DNA"/>
</dbReference>
<sequence length="92" mass="9683">MELSSGTELTTLTFEAHLLTKLISTALVAAGRLQAAKATPAQAIIPERMGVAAYESQIILNFDIADGLPLNFVLSQNDARKLANSILASSAI</sequence>
<evidence type="ECO:0000313" key="2">
    <source>
        <dbReference type="Proteomes" id="UP000431269"/>
    </source>
</evidence>
<protein>
    <submittedName>
        <fullName evidence="1">Uncharacterized protein</fullName>
    </submittedName>
</protein>